<evidence type="ECO:0000313" key="8">
    <source>
        <dbReference type="Proteomes" id="UP001159042"/>
    </source>
</evidence>
<organism evidence="7 8">
    <name type="scientific">Exocentrus adspersus</name>
    <dbReference type="NCBI Taxonomy" id="1586481"/>
    <lineage>
        <taxon>Eukaryota</taxon>
        <taxon>Metazoa</taxon>
        <taxon>Ecdysozoa</taxon>
        <taxon>Arthropoda</taxon>
        <taxon>Hexapoda</taxon>
        <taxon>Insecta</taxon>
        <taxon>Pterygota</taxon>
        <taxon>Neoptera</taxon>
        <taxon>Endopterygota</taxon>
        <taxon>Coleoptera</taxon>
        <taxon>Polyphaga</taxon>
        <taxon>Cucujiformia</taxon>
        <taxon>Chrysomeloidea</taxon>
        <taxon>Cerambycidae</taxon>
        <taxon>Lamiinae</taxon>
        <taxon>Acanthocinini</taxon>
        <taxon>Exocentrus</taxon>
    </lineage>
</organism>
<comment type="caution">
    <text evidence="7">The sequence shown here is derived from an EMBL/GenBank/DDBJ whole genome shotgun (WGS) entry which is preliminary data.</text>
</comment>
<dbReference type="InterPro" id="IPR016187">
    <property type="entry name" value="CTDL_fold"/>
</dbReference>
<protein>
    <recommendedName>
        <fullName evidence="6">C-type lectin domain-containing protein</fullName>
    </recommendedName>
</protein>
<dbReference type="InterPro" id="IPR051663">
    <property type="entry name" value="CLec_Tetranectin-domain"/>
</dbReference>
<feature type="non-terminal residue" evidence="7">
    <location>
        <position position="271"/>
    </location>
</feature>
<keyword evidence="8" id="KW-1185">Reference proteome</keyword>
<dbReference type="Gene3D" id="3.10.100.10">
    <property type="entry name" value="Mannose-Binding Protein A, subunit A"/>
    <property type="match status" value="1"/>
</dbReference>
<evidence type="ECO:0000313" key="7">
    <source>
        <dbReference type="EMBL" id="KAJ8920695.1"/>
    </source>
</evidence>
<dbReference type="PROSITE" id="PS50041">
    <property type="entry name" value="C_TYPE_LECTIN_2"/>
    <property type="match status" value="1"/>
</dbReference>
<dbReference type="GO" id="GO:0005615">
    <property type="term" value="C:extracellular space"/>
    <property type="evidence" value="ECO:0007669"/>
    <property type="project" value="TreeGrafter"/>
</dbReference>
<gene>
    <name evidence="7" type="ORF">NQ315_004834</name>
</gene>
<dbReference type="InterPro" id="IPR016186">
    <property type="entry name" value="C-type_lectin-like/link_sf"/>
</dbReference>
<name>A0AAV8W2A6_9CUCU</name>
<dbReference type="SUPFAM" id="SSF56436">
    <property type="entry name" value="C-type lectin-like"/>
    <property type="match status" value="1"/>
</dbReference>
<dbReference type="GO" id="GO:0008083">
    <property type="term" value="F:growth factor activity"/>
    <property type="evidence" value="ECO:0007669"/>
    <property type="project" value="TreeGrafter"/>
</dbReference>
<comment type="subcellular location">
    <subcellularLocation>
        <location evidence="1">Secreted</location>
    </subcellularLocation>
</comment>
<dbReference type="SMART" id="SM00034">
    <property type="entry name" value="CLECT"/>
    <property type="match status" value="1"/>
</dbReference>
<dbReference type="InterPro" id="IPR001304">
    <property type="entry name" value="C-type_lectin-like"/>
</dbReference>
<dbReference type="PANTHER" id="PTHR22799:SF1">
    <property type="entry name" value="C-TYPE LECTIN DOMAIN FAMILY 11 MEMBER A"/>
    <property type="match status" value="1"/>
</dbReference>
<feature type="chain" id="PRO_5044001192" description="C-type lectin domain-containing protein" evidence="5">
    <location>
        <begin position="21"/>
        <end position="271"/>
    </location>
</feature>
<evidence type="ECO:0000256" key="4">
    <source>
        <dbReference type="ARBA" id="ARBA00022734"/>
    </source>
</evidence>
<reference evidence="7 8" key="1">
    <citation type="journal article" date="2023" name="Insect Mol. Biol.">
        <title>Genome sequencing provides insights into the evolution of gene families encoding plant cell wall-degrading enzymes in longhorned beetles.</title>
        <authorList>
            <person name="Shin N.R."/>
            <person name="Okamura Y."/>
            <person name="Kirsch R."/>
            <person name="Pauchet Y."/>
        </authorList>
    </citation>
    <scope>NUCLEOTIDE SEQUENCE [LARGE SCALE GENOMIC DNA]</scope>
    <source>
        <strain evidence="7">EAD_L_NR</strain>
    </source>
</reference>
<evidence type="ECO:0000256" key="1">
    <source>
        <dbReference type="ARBA" id="ARBA00004613"/>
    </source>
</evidence>
<keyword evidence="2" id="KW-0964">Secreted</keyword>
<keyword evidence="4" id="KW-0430">Lectin</keyword>
<feature type="signal peptide" evidence="5">
    <location>
        <begin position="1"/>
        <end position="20"/>
    </location>
</feature>
<dbReference type="GO" id="GO:0030246">
    <property type="term" value="F:carbohydrate binding"/>
    <property type="evidence" value="ECO:0007669"/>
    <property type="project" value="UniProtKB-KW"/>
</dbReference>
<dbReference type="PANTHER" id="PTHR22799">
    <property type="entry name" value="TETRANECTIN-RELATED"/>
    <property type="match status" value="1"/>
</dbReference>
<evidence type="ECO:0000256" key="2">
    <source>
        <dbReference type="ARBA" id="ARBA00022525"/>
    </source>
</evidence>
<evidence type="ECO:0000256" key="3">
    <source>
        <dbReference type="ARBA" id="ARBA00022729"/>
    </source>
</evidence>
<sequence length="271" mass="30934">MWLQVVVSIILSIVLMIVETARHCELPEQLLQYYKLRDCYRSSLPVVATARVDGIEDCINFGRQRKALALNFSPNDASSYRNFSVNCQALGCPETEKSITLIADVAFEYHSAYGKWNMTENATCIRSVGLFTAIEEKQNYTASIEKCQTIGAHLANVISEVRTNHLSEHINNTLQDWYKVAYVGLDDMQHEGNFKTATNGSLLRCFKYRAWGPGHPISKHRNEDCVVLDTESTWRVVDCRRRFPALCEFYPAEPAEMIDFRNITCDQITDE</sequence>
<dbReference type="EMBL" id="JANEYG010000013">
    <property type="protein sequence ID" value="KAJ8920695.1"/>
    <property type="molecule type" value="Genomic_DNA"/>
</dbReference>
<dbReference type="AlphaFoldDB" id="A0AAV8W2A6"/>
<dbReference type="Proteomes" id="UP001159042">
    <property type="component" value="Unassembled WGS sequence"/>
</dbReference>
<keyword evidence="3 5" id="KW-0732">Signal</keyword>
<feature type="domain" description="C-type lectin" evidence="6">
    <location>
        <begin position="131"/>
        <end position="248"/>
    </location>
</feature>
<evidence type="ECO:0000259" key="6">
    <source>
        <dbReference type="PROSITE" id="PS50041"/>
    </source>
</evidence>
<evidence type="ECO:0000256" key="5">
    <source>
        <dbReference type="SAM" id="SignalP"/>
    </source>
</evidence>
<dbReference type="Pfam" id="PF00059">
    <property type="entry name" value="Lectin_C"/>
    <property type="match status" value="1"/>
</dbReference>
<proteinExistence type="predicted"/>
<accession>A0AAV8W2A6</accession>